<name>A0A1Q3BPV9_CEPFO</name>
<sequence length="278" mass="31352">IEVISDSTRYHLSQAKYAYDILARVGVTDTKTALSPLEQNVKLRHSDGTPLPDPTLYRQLVGSLIYLTITRPDIAYAVHLVSQFMSAPRTTHFSAVLRILRYLKGTLFHGLHFSSESSLTLHAFCDADWEGDPTDCRSTTGYCFFLSTSLISWRSKKQTVVSRSSTEAEYRALADATSELLWIRWLLQDMSVSQSTNTPIYCDNQSVIQIAHNDVFHERTKHIEIDCHLVRHHLQHGILRLLSVAFADQTADIFTKSHPPGQFGYLVSKLNLGSTLPT</sequence>
<accession>A0A1Q3BPV9</accession>
<proteinExistence type="predicted"/>
<dbReference type="InterPro" id="IPR043502">
    <property type="entry name" value="DNA/RNA_pol_sf"/>
</dbReference>
<dbReference type="EMBL" id="BDDD01000763">
    <property type="protein sequence ID" value="GAV69928.1"/>
    <property type="molecule type" value="Genomic_DNA"/>
</dbReference>
<evidence type="ECO:0000313" key="2">
    <source>
        <dbReference type="Proteomes" id="UP000187406"/>
    </source>
</evidence>
<evidence type="ECO:0000313" key="1">
    <source>
        <dbReference type="EMBL" id="GAV69928.1"/>
    </source>
</evidence>
<dbReference type="InParanoid" id="A0A1Q3BPV9"/>
<protein>
    <recommendedName>
        <fullName evidence="3">RVT_2 domain-containing protein</fullName>
    </recommendedName>
</protein>
<dbReference type="PANTHER" id="PTHR11439">
    <property type="entry name" value="GAG-POL-RELATED RETROTRANSPOSON"/>
    <property type="match status" value="1"/>
</dbReference>
<dbReference type="CDD" id="cd09272">
    <property type="entry name" value="RNase_HI_RT_Ty1"/>
    <property type="match status" value="1"/>
</dbReference>
<dbReference type="Proteomes" id="UP000187406">
    <property type="component" value="Unassembled WGS sequence"/>
</dbReference>
<dbReference type="AlphaFoldDB" id="A0A1Q3BPV9"/>
<comment type="caution">
    <text evidence="1">The sequence shown here is derived from an EMBL/GenBank/DDBJ whole genome shotgun (WGS) entry which is preliminary data.</text>
</comment>
<dbReference type="SUPFAM" id="SSF56672">
    <property type="entry name" value="DNA/RNA polymerases"/>
    <property type="match status" value="1"/>
</dbReference>
<gene>
    <name evidence="1" type="ORF">CFOL_v3_13428</name>
</gene>
<organism evidence="1 2">
    <name type="scientific">Cephalotus follicularis</name>
    <name type="common">Albany pitcher plant</name>
    <dbReference type="NCBI Taxonomy" id="3775"/>
    <lineage>
        <taxon>Eukaryota</taxon>
        <taxon>Viridiplantae</taxon>
        <taxon>Streptophyta</taxon>
        <taxon>Embryophyta</taxon>
        <taxon>Tracheophyta</taxon>
        <taxon>Spermatophyta</taxon>
        <taxon>Magnoliopsida</taxon>
        <taxon>eudicotyledons</taxon>
        <taxon>Gunneridae</taxon>
        <taxon>Pentapetalae</taxon>
        <taxon>rosids</taxon>
        <taxon>fabids</taxon>
        <taxon>Oxalidales</taxon>
        <taxon>Cephalotaceae</taxon>
        <taxon>Cephalotus</taxon>
    </lineage>
</organism>
<feature type="non-terminal residue" evidence="1">
    <location>
        <position position="1"/>
    </location>
</feature>
<reference evidence="2" key="1">
    <citation type="submission" date="2016-04" db="EMBL/GenBank/DDBJ databases">
        <title>Cephalotus genome sequencing.</title>
        <authorList>
            <person name="Fukushima K."/>
            <person name="Hasebe M."/>
            <person name="Fang X."/>
        </authorList>
    </citation>
    <scope>NUCLEOTIDE SEQUENCE [LARGE SCALE GENOMIC DNA]</scope>
    <source>
        <strain evidence="2">cv. St1</strain>
    </source>
</reference>
<evidence type="ECO:0008006" key="3">
    <source>
        <dbReference type="Google" id="ProtNLM"/>
    </source>
</evidence>
<dbReference type="OrthoDB" id="2012657at2759"/>
<keyword evidence="2" id="KW-1185">Reference proteome</keyword>
<dbReference type="PANTHER" id="PTHR11439:SF461">
    <property type="entry name" value="OS10G0432200 PROTEIN"/>
    <property type="match status" value="1"/>
</dbReference>